<evidence type="ECO:0000313" key="2">
    <source>
        <dbReference type="Proteomes" id="UP000204391"/>
    </source>
</evidence>
<organism evidence="1 2">
    <name type="scientific">Virgibacillus necropolis</name>
    <dbReference type="NCBI Taxonomy" id="163877"/>
    <lineage>
        <taxon>Bacteria</taxon>
        <taxon>Bacillati</taxon>
        <taxon>Bacillota</taxon>
        <taxon>Bacilli</taxon>
        <taxon>Bacillales</taxon>
        <taxon>Bacillaceae</taxon>
        <taxon>Virgibacillus</taxon>
    </lineage>
</organism>
<dbReference type="KEGG" id="vne:CFK40_00360"/>
<evidence type="ECO:0000313" key="1">
    <source>
        <dbReference type="EMBL" id="ASN03584.1"/>
    </source>
</evidence>
<dbReference type="AlphaFoldDB" id="A0A221M7I2"/>
<accession>A0A221M7I2</accession>
<gene>
    <name evidence="1" type="ORF">CFK40_00360</name>
</gene>
<sequence>MAEDIPDVIVEVVPAEGIGIITAEAVAVDLDILRIKEAEDINEKVLGVAAKKASSSLIIWEELAFF</sequence>
<reference evidence="1 2" key="1">
    <citation type="journal article" date="2003" name="Int. J. Syst. Evol. Microbiol.">
        <title>Virgibacillus carmonensis sp. nov., Virgibacillus necropolis sp. nov. and Virgibacillus picturae sp. nov., three novel species isolated from deteriorated mural paintings, transfer of the species of the genus salibacillus to Virgibacillus, as Virgibacillus marismortui comb. nov. and Virgibacillus salexigens comb. nov., and emended description of the genus Virgibacillus.</title>
        <authorList>
            <person name="Heyrman J."/>
            <person name="Logan N.A."/>
            <person name="Busse H.J."/>
            <person name="Balcaen A."/>
            <person name="Lebbe L."/>
            <person name="Rodriguez-Diaz M."/>
            <person name="Swings J."/>
            <person name="De Vos P."/>
        </authorList>
    </citation>
    <scope>NUCLEOTIDE SEQUENCE [LARGE SCALE GENOMIC DNA]</scope>
    <source>
        <strain evidence="1 2">LMG 19488</strain>
    </source>
</reference>
<proteinExistence type="predicted"/>
<protein>
    <submittedName>
        <fullName evidence="1">Uncharacterized protein</fullName>
    </submittedName>
</protein>
<keyword evidence="2" id="KW-1185">Reference proteome</keyword>
<dbReference type="Proteomes" id="UP000204391">
    <property type="component" value="Chromosome"/>
</dbReference>
<dbReference type="RefSeq" id="WP_089530158.1">
    <property type="nucleotide sequence ID" value="NZ_CP022437.1"/>
</dbReference>
<dbReference type="EMBL" id="CP022437">
    <property type="protein sequence ID" value="ASN03584.1"/>
    <property type="molecule type" value="Genomic_DNA"/>
</dbReference>
<name>A0A221M7I2_9BACI</name>